<dbReference type="AlphaFoldDB" id="A0A2P7SDZ4"/>
<sequence length="124" mass="13639">MISTIARALGLNALAVYAIIAVALIGSVWGYGHLRYRAGLSEGALTEQVKWLDKMAEVRAENERKRQAAQAQINRIESEFLSQQKRAAEAETALEEIIHEIETDAPLGALLPRKLSNQLNATGR</sequence>
<gene>
    <name evidence="3" type="ORF">C7I85_11870</name>
</gene>
<feature type="coiled-coil region" evidence="1">
    <location>
        <begin position="52"/>
        <end position="86"/>
    </location>
</feature>
<dbReference type="Proteomes" id="UP000240653">
    <property type="component" value="Unassembled WGS sequence"/>
</dbReference>
<protein>
    <submittedName>
        <fullName evidence="3">Uncharacterized protein</fullName>
    </submittedName>
</protein>
<organism evidence="3 4">
    <name type="scientific">Pseudaminobacter soli</name>
    <name type="common">ex Li et al. 2025</name>
    <dbReference type="NCBI Taxonomy" id="1295366"/>
    <lineage>
        <taxon>Bacteria</taxon>
        <taxon>Pseudomonadati</taxon>
        <taxon>Pseudomonadota</taxon>
        <taxon>Alphaproteobacteria</taxon>
        <taxon>Hyphomicrobiales</taxon>
        <taxon>Phyllobacteriaceae</taxon>
        <taxon>Pseudaminobacter</taxon>
    </lineage>
</organism>
<keyword evidence="2" id="KW-1133">Transmembrane helix</keyword>
<proteinExistence type="predicted"/>
<evidence type="ECO:0000313" key="4">
    <source>
        <dbReference type="Proteomes" id="UP000240653"/>
    </source>
</evidence>
<comment type="caution">
    <text evidence="3">The sequence shown here is derived from an EMBL/GenBank/DDBJ whole genome shotgun (WGS) entry which is preliminary data.</text>
</comment>
<feature type="transmembrane region" description="Helical" evidence="2">
    <location>
        <begin position="12"/>
        <end position="31"/>
    </location>
</feature>
<keyword evidence="4" id="KW-1185">Reference proteome</keyword>
<evidence type="ECO:0000256" key="1">
    <source>
        <dbReference type="SAM" id="Coils"/>
    </source>
</evidence>
<dbReference type="RefSeq" id="WP_106724200.1">
    <property type="nucleotide sequence ID" value="NZ_PXYL01000005.1"/>
</dbReference>
<name>A0A2P7SDZ4_9HYPH</name>
<dbReference type="EMBL" id="PXYL01000005">
    <property type="protein sequence ID" value="PSJ60734.1"/>
    <property type="molecule type" value="Genomic_DNA"/>
</dbReference>
<keyword evidence="2" id="KW-0472">Membrane</keyword>
<keyword evidence="2" id="KW-0812">Transmembrane</keyword>
<evidence type="ECO:0000256" key="2">
    <source>
        <dbReference type="SAM" id="Phobius"/>
    </source>
</evidence>
<keyword evidence="1" id="KW-0175">Coiled coil</keyword>
<reference evidence="3 4" key="1">
    <citation type="submission" date="2018-03" db="EMBL/GenBank/DDBJ databases">
        <title>The draft genome of Mesorhizobium soli JCM 19897.</title>
        <authorList>
            <person name="Li L."/>
            <person name="Liu L."/>
            <person name="Liang L."/>
            <person name="Wang T."/>
            <person name="Zhang X."/>
        </authorList>
    </citation>
    <scope>NUCLEOTIDE SEQUENCE [LARGE SCALE GENOMIC DNA]</scope>
    <source>
        <strain evidence="3 4">JCM 19897</strain>
    </source>
</reference>
<evidence type="ECO:0000313" key="3">
    <source>
        <dbReference type="EMBL" id="PSJ60734.1"/>
    </source>
</evidence>
<accession>A0A2P7SDZ4</accession>